<comment type="caution">
    <text evidence="7">The sequence shown here is derived from an EMBL/GenBank/DDBJ whole genome shotgun (WGS) entry which is preliminary data.</text>
</comment>
<feature type="short sequence motif" description="GXGXXG" evidence="4">
    <location>
        <begin position="44"/>
        <end position="49"/>
    </location>
</feature>
<proteinExistence type="predicted"/>
<dbReference type="Gene3D" id="3.40.1090.10">
    <property type="entry name" value="Cytosolic phospholipase A2 catalytic domain"/>
    <property type="match status" value="2"/>
</dbReference>
<keyword evidence="5" id="KW-0732">Signal</keyword>
<dbReference type="RefSeq" id="WP_263569557.1">
    <property type="nucleotide sequence ID" value="NZ_JAJIRN010000001.1"/>
</dbReference>
<keyword evidence="1 4" id="KW-0378">Hydrolase</keyword>
<evidence type="ECO:0000256" key="4">
    <source>
        <dbReference type="PROSITE-ProRule" id="PRU01161"/>
    </source>
</evidence>
<evidence type="ECO:0000256" key="3">
    <source>
        <dbReference type="ARBA" id="ARBA00023098"/>
    </source>
</evidence>
<keyword evidence="8" id="KW-1185">Reference proteome</keyword>
<dbReference type="PANTHER" id="PTHR14226:SF29">
    <property type="entry name" value="NEUROPATHY TARGET ESTERASE SWS"/>
    <property type="match status" value="1"/>
</dbReference>
<evidence type="ECO:0000256" key="5">
    <source>
        <dbReference type="SAM" id="SignalP"/>
    </source>
</evidence>
<sequence length="747" mass="79987">MRQKTTLACVLLLAALTGFTRPSLAQVGGPTEAKRPRIALVLSGGGARGLAHIGVLRTLQDLRVPVDMVVGTSMGAVVGGAYASGKSIEELESFVRSADWDAILSDRAPRQQLSFRRREDDRLLASRIDFGLNTKGILLPPAAAANSALEFTLDSLAQGNGSERSIRNLPLPFRAVATDLVNGRMVTLSDTPLFLTMRASMAVPGLFSPVRVNGRMVVDGGLVRNLGVDVAREMGADIIIAVNVGSPLLDEQEILSALSVTDQMVKILTTQNVERSLSEMKSSDVLITPEMTGIGLIDFNRREEVMMQGSQASMAAKSALLPLALSATDYAEHERLRRATAMAASVDDALPLGKLTILGTNFTNPQALAAETGLQLGQKISRAQIDQGSAALQGRGDFDRIDTQVVDVDGRRDVNLTVSEAAWSRSRLRLGFEVESDFDSTNVYALTLLHTLSWINSWGAELRTLARIGTTQQLDMGFHQPLGAGSAWYVEPQFTYQGIKTYMPLFGSNLHATKRWSGVLLGRRLGNWGDVQLGVGEQTADLKVNFPPGFEDTAAGLNRRVTETTQDARFRIDTLDAPAFPGRGYLFDLHTQRLTSGEDSGEMPYELKAMAAFQLGTWAGHLYGEYAQASTHGSAADALGGFLRLSGSAPRGLQSQEPNVSSQALVRWVMAKQFGQMPLGLGGALRAGFSLESGSSASGGKGLGGADWKKAASIFASVDTRLGPFYLALGSTQGGASTVYFFLGPVW</sequence>
<dbReference type="CDD" id="cd07205">
    <property type="entry name" value="Pat_PNPLA6_PNPLA7_NTE1_like"/>
    <property type="match status" value="1"/>
</dbReference>
<organism evidence="7 8">
    <name type="scientific">Roseateles oligotrophus</name>
    <dbReference type="NCBI Taxonomy" id="1769250"/>
    <lineage>
        <taxon>Bacteria</taxon>
        <taxon>Pseudomonadati</taxon>
        <taxon>Pseudomonadota</taxon>
        <taxon>Betaproteobacteria</taxon>
        <taxon>Burkholderiales</taxon>
        <taxon>Sphaerotilaceae</taxon>
        <taxon>Roseateles</taxon>
    </lineage>
</organism>
<dbReference type="PROSITE" id="PS51635">
    <property type="entry name" value="PNPLA"/>
    <property type="match status" value="1"/>
</dbReference>
<feature type="signal peptide" evidence="5">
    <location>
        <begin position="1"/>
        <end position="25"/>
    </location>
</feature>
<evidence type="ECO:0000313" key="8">
    <source>
        <dbReference type="Proteomes" id="UP001209701"/>
    </source>
</evidence>
<name>A0ABT2Y9G8_9BURK</name>
<dbReference type="InterPro" id="IPR016035">
    <property type="entry name" value="Acyl_Trfase/lysoPLipase"/>
</dbReference>
<keyword evidence="2 4" id="KW-0442">Lipid degradation</keyword>
<gene>
    <name evidence="7" type="ORF">LNV07_02390</name>
</gene>
<feature type="short sequence motif" description="GXSXG" evidence="4">
    <location>
        <begin position="71"/>
        <end position="75"/>
    </location>
</feature>
<dbReference type="SUPFAM" id="SSF52151">
    <property type="entry name" value="FabD/lysophospholipase-like"/>
    <property type="match status" value="1"/>
</dbReference>
<feature type="short sequence motif" description="DGA/G" evidence="4">
    <location>
        <begin position="219"/>
        <end position="221"/>
    </location>
</feature>
<reference evidence="7 8" key="1">
    <citation type="submission" date="2021-11" db="EMBL/GenBank/DDBJ databases">
        <authorList>
            <person name="Liang Q."/>
            <person name="Mou H."/>
            <person name="Liu Z."/>
        </authorList>
    </citation>
    <scope>NUCLEOTIDE SEQUENCE [LARGE SCALE GENOMIC DNA]</scope>
    <source>
        <strain evidence="7 8">CHU3</strain>
    </source>
</reference>
<evidence type="ECO:0000256" key="2">
    <source>
        <dbReference type="ARBA" id="ARBA00022963"/>
    </source>
</evidence>
<feature type="domain" description="PNPLA" evidence="6">
    <location>
        <begin position="40"/>
        <end position="232"/>
    </location>
</feature>
<feature type="chain" id="PRO_5045288109" evidence="5">
    <location>
        <begin position="26"/>
        <end position="747"/>
    </location>
</feature>
<dbReference type="Pfam" id="PF01734">
    <property type="entry name" value="Patatin"/>
    <property type="match status" value="1"/>
</dbReference>
<dbReference type="PANTHER" id="PTHR14226">
    <property type="entry name" value="NEUROPATHY TARGET ESTERASE/SWISS CHEESE D.MELANOGASTER"/>
    <property type="match status" value="1"/>
</dbReference>
<dbReference type="InterPro" id="IPR050301">
    <property type="entry name" value="NTE"/>
</dbReference>
<feature type="active site" description="Nucleophile" evidence="4">
    <location>
        <position position="73"/>
    </location>
</feature>
<keyword evidence="3 4" id="KW-0443">Lipid metabolism</keyword>
<dbReference type="EMBL" id="JAJIRN010000001">
    <property type="protein sequence ID" value="MCV2366946.1"/>
    <property type="molecule type" value="Genomic_DNA"/>
</dbReference>
<evidence type="ECO:0000256" key="1">
    <source>
        <dbReference type="ARBA" id="ARBA00022801"/>
    </source>
</evidence>
<evidence type="ECO:0000259" key="6">
    <source>
        <dbReference type="PROSITE" id="PS51635"/>
    </source>
</evidence>
<dbReference type="Proteomes" id="UP001209701">
    <property type="component" value="Unassembled WGS sequence"/>
</dbReference>
<evidence type="ECO:0000313" key="7">
    <source>
        <dbReference type="EMBL" id="MCV2366946.1"/>
    </source>
</evidence>
<protein>
    <submittedName>
        <fullName evidence="7">Patatin-like phospholipase family protein</fullName>
    </submittedName>
</protein>
<feature type="active site" description="Proton acceptor" evidence="4">
    <location>
        <position position="219"/>
    </location>
</feature>
<accession>A0ABT2Y9G8</accession>
<dbReference type="InterPro" id="IPR002641">
    <property type="entry name" value="PNPLA_dom"/>
</dbReference>